<organism evidence="2 3">
    <name type="scientific">Grifola frondosa</name>
    <name type="common">Maitake</name>
    <name type="synonym">Polyporus frondosus</name>
    <dbReference type="NCBI Taxonomy" id="5627"/>
    <lineage>
        <taxon>Eukaryota</taxon>
        <taxon>Fungi</taxon>
        <taxon>Dikarya</taxon>
        <taxon>Basidiomycota</taxon>
        <taxon>Agaricomycotina</taxon>
        <taxon>Agaricomycetes</taxon>
        <taxon>Polyporales</taxon>
        <taxon>Grifolaceae</taxon>
        <taxon>Grifola</taxon>
    </lineage>
</organism>
<dbReference type="AlphaFoldDB" id="A0A1C7M372"/>
<feature type="compositionally biased region" description="Polar residues" evidence="1">
    <location>
        <begin position="1"/>
        <end position="10"/>
    </location>
</feature>
<proteinExistence type="predicted"/>
<dbReference type="InterPro" id="IPR009061">
    <property type="entry name" value="DNA-bd_dom_put_sf"/>
</dbReference>
<dbReference type="OMA" id="RWEVYET"/>
<accession>A0A1C7M372</accession>
<feature type="region of interest" description="Disordered" evidence="1">
    <location>
        <begin position="1"/>
        <end position="22"/>
    </location>
</feature>
<name>A0A1C7M372_GRIFR</name>
<dbReference type="EMBL" id="LUGG01000011">
    <property type="protein sequence ID" value="OBZ71390.1"/>
    <property type="molecule type" value="Genomic_DNA"/>
</dbReference>
<evidence type="ECO:0000313" key="2">
    <source>
        <dbReference type="EMBL" id="OBZ71390.1"/>
    </source>
</evidence>
<gene>
    <name evidence="2" type="ORF">A0H81_08854</name>
</gene>
<dbReference type="OrthoDB" id="3058642at2759"/>
<dbReference type="Proteomes" id="UP000092993">
    <property type="component" value="Unassembled WGS sequence"/>
</dbReference>
<protein>
    <submittedName>
        <fullName evidence="2">Uncharacterized protein</fullName>
    </submittedName>
</protein>
<comment type="caution">
    <text evidence="2">The sequence shown here is derived from an EMBL/GenBank/DDBJ whole genome shotgun (WGS) entry which is preliminary data.</text>
</comment>
<dbReference type="CDD" id="cd21075">
    <property type="entry name" value="DBD_XPA-like"/>
    <property type="match status" value="1"/>
</dbReference>
<keyword evidence="3" id="KW-1185">Reference proteome</keyword>
<reference evidence="2 3" key="1">
    <citation type="submission" date="2016-03" db="EMBL/GenBank/DDBJ databases">
        <title>Whole genome sequencing of Grifola frondosa 9006-11.</title>
        <authorList>
            <person name="Min B."/>
            <person name="Park H."/>
            <person name="Kim J.-G."/>
            <person name="Cho H."/>
            <person name="Oh Y.-L."/>
            <person name="Kong W.-S."/>
            <person name="Choi I.-G."/>
        </authorList>
    </citation>
    <scope>NUCLEOTIDE SEQUENCE [LARGE SCALE GENOMIC DNA]</scope>
    <source>
        <strain evidence="2 3">9006-11</strain>
    </source>
</reference>
<evidence type="ECO:0000313" key="3">
    <source>
        <dbReference type="Proteomes" id="UP000092993"/>
    </source>
</evidence>
<dbReference type="SUPFAM" id="SSF46955">
    <property type="entry name" value="Putative DNA-binding domain"/>
    <property type="match status" value="1"/>
</dbReference>
<sequence>MISAKHSQIPTAGPGQNLGHGVVASESDAVDSSGWRVSRVDADRKINKSTIMKQYKLKPDQFADLKFNVEWSTREGPNGKPIPYRTYYYMEQEVEHRAWKLHGGPEAFDAYIDKLRSRRRIRPFLQPDSIASGTSAALDGAVAEDPWALSPALTRMKRKFPIWLWLRCNEALSGDEYSTAEAREGALKTALKQLGSYPPRPASSLPPSESVDALRSLLAAAPRRSDTYDVDCFENNVTGQLYYDWNVGYLERVLHALIDIMQQHGVDDQGWKIARWEVYDRSVKCLGGITLRRSNDETCWDDRREALVGESAQVTQI</sequence>
<evidence type="ECO:0000256" key="1">
    <source>
        <dbReference type="SAM" id="MobiDB-lite"/>
    </source>
</evidence>